<comment type="caution">
    <text evidence="3">The sequence shown here is derived from an EMBL/GenBank/DDBJ whole genome shotgun (WGS) entry which is preliminary data.</text>
</comment>
<dbReference type="Proteomes" id="UP000297643">
    <property type="component" value="Unassembled WGS sequence"/>
</dbReference>
<keyword evidence="2" id="KW-0812">Transmembrane</keyword>
<sequence>MTVLTTHPALRLLLVAVFAFVPLAGLVGGTPSAQAGNDSDGVGLTVDVAQPTASPRPDASCELPFGKPAGHAQVRVRVRHLKLGSLAQAHVHSTPTLLASGTADADGSVVLNGTLPDDLVVGSHSISLTGIAVDGQAFTQTVLTFTVTAGGLLAAEAPPSAVAASVRTAATPARVAQAPVTGPAAVAAALGSEAVALGGVLTVSGLTVRAVPALTPDGGDVILDFTIRNVSAVPITSSLNFWIDNAVGLPIAQVDDVAVADLAAGETRTATATLSDVGQWTVFSGHVTLTPPATVGGNDLTPVSRDAFIIVPPFFLLLVVALAAGLSLAVRFVLRARRAIRAVPVAAAS</sequence>
<dbReference type="RefSeq" id="WP_134510843.1">
    <property type="nucleotide sequence ID" value="NZ_SOFM01000049.1"/>
</dbReference>
<evidence type="ECO:0008006" key="5">
    <source>
        <dbReference type="Google" id="ProtNLM"/>
    </source>
</evidence>
<proteinExistence type="predicted"/>
<protein>
    <recommendedName>
        <fullName evidence="5">DUF916 domain-containing protein</fullName>
    </recommendedName>
</protein>
<evidence type="ECO:0000256" key="1">
    <source>
        <dbReference type="SAM" id="MobiDB-lite"/>
    </source>
</evidence>
<dbReference type="AlphaFoldDB" id="A0A4R8W1Z5"/>
<keyword evidence="2" id="KW-0472">Membrane</keyword>
<name>A0A4R8W1Z5_9MICO</name>
<evidence type="ECO:0000313" key="3">
    <source>
        <dbReference type="EMBL" id="TFB99960.1"/>
    </source>
</evidence>
<feature type="transmembrane region" description="Helical" evidence="2">
    <location>
        <begin position="314"/>
        <end position="334"/>
    </location>
</feature>
<reference evidence="3 4" key="1">
    <citation type="submission" date="2019-03" db="EMBL/GenBank/DDBJ databases">
        <title>Genomics of glacier-inhabiting Cryobacterium strains.</title>
        <authorList>
            <person name="Liu Q."/>
            <person name="Xin Y.-H."/>
        </authorList>
    </citation>
    <scope>NUCLEOTIDE SEQUENCE [LARGE SCALE GENOMIC DNA]</scope>
    <source>
        <strain evidence="3 4">RHLT2-21</strain>
    </source>
</reference>
<keyword evidence="2" id="KW-1133">Transmembrane helix</keyword>
<keyword evidence="4" id="KW-1185">Reference proteome</keyword>
<evidence type="ECO:0000256" key="2">
    <source>
        <dbReference type="SAM" id="Phobius"/>
    </source>
</evidence>
<organism evidence="3 4">
    <name type="scientific">Cryobacterium mannosilyticum</name>
    <dbReference type="NCBI Taxonomy" id="1259190"/>
    <lineage>
        <taxon>Bacteria</taxon>
        <taxon>Bacillati</taxon>
        <taxon>Actinomycetota</taxon>
        <taxon>Actinomycetes</taxon>
        <taxon>Micrococcales</taxon>
        <taxon>Microbacteriaceae</taxon>
        <taxon>Cryobacterium</taxon>
    </lineage>
</organism>
<accession>A0A4R8W1Z5</accession>
<feature type="region of interest" description="Disordered" evidence="1">
    <location>
        <begin position="32"/>
        <end position="58"/>
    </location>
</feature>
<gene>
    <name evidence="3" type="ORF">E3O32_16105</name>
</gene>
<dbReference type="EMBL" id="SOFM01000049">
    <property type="protein sequence ID" value="TFB99960.1"/>
    <property type="molecule type" value="Genomic_DNA"/>
</dbReference>
<evidence type="ECO:0000313" key="4">
    <source>
        <dbReference type="Proteomes" id="UP000297643"/>
    </source>
</evidence>